<dbReference type="Gene3D" id="3.10.180.50">
    <property type="match status" value="1"/>
</dbReference>
<protein>
    <recommendedName>
        <fullName evidence="6">2-oxoadipate dioxygenase/decarboxylase</fullName>
        <ecNumber evidence="6">1.13.11.93</ecNumber>
    </recommendedName>
    <alternativeName>
        <fullName evidence="7">2-hydroxyglutarate synthase</fullName>
    </alternativeName>
</protein>
<dbReference type="EMBL" id="NWBU01000009">
    <property type="protein sequence ID" value="PTQ10946.1"/>
    <property type="molecule type" value="Genomic_DNA"/>
</dbReference>
<dbReference type="CDD" id="cd16349">
    <property type="entry name" value="VOC_like"/>
    <property type="match status" value="1"/>
</dbReference>
<dbReference type="EC" id="1.13.11.93" evidence="6"/>
<comment type="cofactor">
    <cofactor evidence="1">
        <name>Fe(2+)</name>
        <dbReference type="ChEBI" id="CHEBI:29033"/>
    </cofactor>
</comment>
<accession>A0A2T5FXV4</accession>
<evidence type="ECO:0000313" key="9">
    <source>
        <dbReference type="Proteomes" id="UP000244162"/>
    </source>
</evidence>
<keyword evidence="3" id="KW-0560">Oxidoreductase</keyword>
<dbReference type="Proteomes" id="UP000244162">
    <property type="component" value="Unassembled WGS sequence"/>
</dbReference>
<dbReference type="SMART" id="SM01150">
    <property type="entry name" value="DUF1338"/>
    <property type="match status" value="1"/>
</dbReference>
<dbReference type="InterPro" id="IPR009770">
    <property type="entry name" value="HGLS"/>
</dbReference>
<evidence type="ECO:0000256" key="3">
    <source>
        <dbReference type="ARBA" id="ARBA00023002"/>
    </source>
</evidence>
<dbReference type="GO" id="GO:0051213">
    <property type="term" value="F:dioxygenase activity"/>
    <property type="evidence" value="ECO:0007669"/>
    <property type="project" value="UniProtKB-KW"/>
</dbReference>
<evidence type="ECO:0000256" key="1">
    <source>
        <dbReference type="ARBA" id="ARBA00001954"/>
    </source>
</evidence>
<reference evidence="8 9" key="1">
    <citation type="submission" date="2017-09" db="EMBL/GenBank/DDBJ databases">
        <title>Sphingomonas panjinensis sp.nov., isolated from oil-contaminated soil.</title>
        <authorList>
            <person name="Wang L."/>
            <person name="Chen L."/>
        </authorList>
    </citation>
    <scope>NUCLEOTIDE SEQUENCE [LARGE SCALE GENOMIC DNA]</scope>
    <source>
        <strain evidence="8 9">FW-11</strain>
    </source>
</reference>
<dbReference type="Pfam" id="PF07063">
    <property type="entry name" value="HGLS"/>
    <property type="match status" value="1"/>
</dbReference>
<dbReference type="OrthoDB" id="506370at2"/>
<dbReference type="AlphaFoldDB" id="A0A2T5FXV4"/>
<name>A0A2T5FXV4_9SPHN</name>
<dbReference type="PANTHER" id="PTHR31136:SF5">
    <property type="entry name" value="2-OXOADIPATE DIOXYGENASE_DECARBOXYLASE, CHLOROPLASTIC"/>
    <property type="match status" value="1"/>
</dbReference>
<comment type="similarity">
    <text evidence="5">Belongs to the 2-oxoadipate dioxygenase/decarboxylase family.</text>
</comment>
<keyword evidence="9" id="KW-1185">Reference proteome</keyword>
<evidence type="ECO:0000256" key="6">
    <source>
        <dbReference type="ARBA" id="ARBA00035023"/>
    </source>
</evidence>
<keyword evidence="4" id="KW-0408">Iron</keyword>
<evidence type="ECO:0000256" key="2">
    <source>
        <dbReference type="ARBA" id="ARBA00022964"/>
    </source>
</evidence>
<gene>
    <name evidence="8" type="ORF">CLG96_11250</name>
</gene>
<proteinExistence type="inferred from homology"/>
<organism evidence="8 9">
    <name type="scientific">Sphingomonas oleivorans</name>
    <dbReference type="NCBI Taxonomy" id="1735121"/>
    <lineage>
        <taxon>Bacteria</taxon>
        <taxon>Pseudomonadati</taxon>
        <taxon>Pseudomonadota</taxon>
        <taxon>Alphaproteobacteria</taxon>
        <taxon>Sphingomonadales</taxon>
        <taxon>Sphingomonadaceae</taxon>
        <taxon>Sphingomonas</taxon>
    </lineage>
</organism>
<evidence type="ECO:0000256" key="5">
    <source>
        <dbReference type="ARBA" id="ARBA00035013"/>
    </source>
</evidence>
<dbReference type="RefSeq" id="WP_107968019.1">
    <property type="nucleotide sequence ID" value="NZ_NWBU01000009.1"/>
</dbReference>
<evidence type="ECO:0000256" key="7">
    <source>
        <dbReference type="ARBA" id="ARBA00035045"/>
    </source>
</evidence>
<keyword evidence="2" id="KW-0223">Dioxygenase</keyword>
<dbReference type="PANTHER" id="PTHR31136">
    <property type="entry name" value="DUF1338 DOMAIN-CONTAINING PROTEIN"/>
    <property type="match status" value="1"/>
</dbReference>
<evidence type="ECO:0000313" key="8">
    <source>
        <dbReference type="EMBL" id="PTQ10946.1"/>
    </source>
</evidence>
<sequence>MANENDVVAALVATMLGEAGAAGAVAKLDLDPATTTGDGETVSRAAFAMALNVLLFDDLLRRVPTGAAYVADRIAGGGKLLFDHGALRTIRFADGPTGELPAGEAAFTRILEPLGYHMAEVYPLPRLKMTGRAYRHRDAPETIPQFFVSELHVDRFDAAFGEAAARIFGNSHDPLGQAARTALDLFAAEGAVPFPVAAAALPEIVAAFGRHHPAPALADYETLLGQSAEAAWIATEGNAFNHATDRVADVDTLAEAQRALGRPMKDQVEISGSGRIRQTAFRADPVERKFVGLHGEIVRRAVPGSFYEFITRKIDPETGKLDLGFDSGNAQGIFAMTKTA</sequence>
<comment type="caution">
    <text evidence="8">The sequence shown here is derived from an EMBL/GenBank/DDBJ whole genome shotgun (WGS) entry which is preliminary data.</text>
</comment>
<evidence type="ECO:0000256" key="4">
    <source>
        <dbReference type="ARBA" id="ARBA00023004"/>
    </source>
</evidence>